<dbReference type="Pfam" id="PF08402">
    <property type="entry name" value="TOBE_2"/>
    <property type="match status" value="1"/>
</dbReference>
<dbReference type="PROSITE" id="PS00211">
    <property type="entry name" value="ABC_TRANSPORTER_1"/>
    <property type="match status" value="1"/>
</dbReference>
<accession>A0A2P7SKA7</accession>
<dbReference type="InterPro" id="IPR027417">
    <property type="entry name" value="P-loop_NTPase"/>
</dbReference>
<evidence type="ECO:0000313" key="11">
    <source>
        <dbReference type="Proteomes" id="UP000240653"/>
    </source>
</evidence>
<dbReference type="PANTHER" id="PTHR42781:SF4">
    <property type="entry name" value="SPERMIDINE_PUTRESCINE IMPORT ATP-BINDING PROTEIN POTA"/>
    <property type="match status" value="1"/>
</dbReference>
<evidence type="ECO:0000256" key="7">
    <source>
        <dbReference type="ARBA" id="ARBA00023136"/>
    </source>
</evidence>
<dbReference type="EC" id="7.6.2.11" evidence="8"/>
<comment type="catalytic activity">
    <reaction evidence="8">
        <text>ATP + H2O + polyamine-[polyamine-binding protein]Side 1 = ADP + phosphate + polyamineSide 2 + [polyamine-binding protein]Side 1.</text>
        <dbReference type="EC" id="7.6.2.11"/>
    </reaction>
</comment>
<comment type="subunit">
    <text evidence="8">The complex is composed of two ATP-binding proteins (PotA), two transmembrane proteins (PotB and PotC) and a solute-binding protein (PotD).</text>
</comment>
<dbReference type="PANTHER" id="PTHR42781">
    <property type="entry name" value="SPERMIDINE/PUTRESCINE IMPORT ATP-BINDING PROTEIN POTA"/>
    <property type="match status" value="1"/>
</dbReference>
<proteinExistence type="inferred from homology"/>
<dbReference type="Pfam" id="PF00005">
    <property type="entry name" value="ABC_tran"/>
    <property type="match status" value="1"/>
</dbReference>
<keyword evidence="3 8" id="KW-1003">Cell membrane</keyword>
<dbReference type="FunFam" id="3.40.50.300:FF:000042">
    <property type="entry name" value="Maltose/maltodextrin ABC transporter, ATP-binding protein"/>
    <property type="match status" value="1"/>
</dbReference>
<dbReference type="InterPro" id="IPR013611">
    <property type="entry name" value="Transp-assoc_OB_typ2"/>
</dbReference>
<dbReference type="NCBIfam" id="TIGR01187">
    <property type="entry name" value="potA"/>
    <property type="match status" value="1"/>
</dbReference>
<comment type="caution">
    <text evidence="10">The sequence shown here is derived from an EMBL/GenBank/DDBJ whole genome shotgun (WGS) entry which is preliminary data.</text>
</comment>
<keyword evidence="2 8" id="KW-0813">Transport</keyword>
<evidence type="ECO:0000313" key="10">
    <source>
        <dbReference type="EMBL" id="PSJ62930.1"/>
    </source>
</evidence>
<reference evidence="10 11" key="1">
    <citation type="submission" date="2018-03" db="EMBL/GenBank/DDBJ databases">
        <title>The draft genome of Mesorhizobium soli JCM 19897.</title>
        <authorList>
            <person name="Li L."/>
            <person name="Liu L."/>
            <person name="Liang L."/>
            <person name="Wang T."/>
            <person name="Zhang X."/>
        </authorList>
    </citation>
    <scope>NUCLEOTIDE SEQUENCE [LARGE SCALE GENOMIC DNA]</scope>
    <source>
        <strain evidence="10 11">JCM 19897</strain>
    </source>
</reference>
<evidence type="ECO:0000256" key="3">
    <source>
        <dbReference type="ARBA" id="ARBA00022475"/>
    </source>
</evidence>
<dbReference type="InterPro" id="IPR008995">
    <property type="entry name" value="Mo/tungstate-bd_C_term_dom"/>
</dbReference>
<dbReference type="InterPro" id="IPR050093">
    <property type="entry name" value="ABC_SmlMolc_Importer"/>
</dbReference>
<keyword evidence="5 8" id="KW-0067">ATP-binding</keyword>
<dbReference type="RefSeq" id="WP_106722838.1">
    <property type="nucleotide sequence ID" value="NZ_PXYL01000002.1"/>
</dbReference>
<dbReference type="SUPFAM" id="SSF52540">
    <property type="entry name" value="P-loop containing nucleoside triphosphate hydrolases"/>
    <property type="match status" value="1"/>
</dbReference>
<dbReference type="InterPro" id="IPR003593">
    <property type="entry name" value="AAA+_ATPase"/>
</dbReference>
<evidence type="ECO:0000259" key="9">
    <source>
        <dbReference type="PROSITE" id="PS50893"/>
    </source>
</evidence>
<dbReference type="GO" id="GO:0015417">
    <property type="term" value="F:ABC-type polyamine transporter activity"/>
    <property type="evidence" value="ECO:0007669"/>
    <property type="project" value="UniProtKB-EC"/>
</dbReference>
<comment type="subcellular location">
    <subcellularLocation>
        <location evidence="1">Cell inner membrane</location>
        <topology evidence="1">Peripheral membrane protein</topology>
    </subcellularLocation>
</comment>
<keyword evidence="6 8" id="KW-1278">Translocase</keyword>
<dbReference type="SMART" id="SM00382">
    <property type="entry name" value="AAA"/>
    <property type="match status" value="1"/>
</dbReference>
<dbReference type="GO" id="GO:0043190">
    <property type="term" value="C:ATP-binding cassette (ABC) transporter complex"/>
    <property type="evidence" value="ECO:0007669"/>
    <property type="project" value="InterPro"/>
</dbReference>
<protein>
    <recommendedName>
        <fullName evidence="8">Spermidine/putrescine import ATP-binding protein PotA</fullName>
        <ecNumber evidence="8">7.6.2.11</ecNumber>
    </recommendedName>
</protein>
<dbReference type="InterPro" id="IPR005893">
    <property type="entry name" value="PotA-like"/>
</dbReference>
<dbReference type="InterPro" id="IPR017871">
    <property type="entry name" value="ABC_transporter-like_CS"/>
</dbReference>
<dbReference type="Gene3D" id="2.40.50.100">
    <property type="match status" value="1"/>
</dbReference>
<dbReference type="AlphaFoldDB" id="A0A2P7SKA7"/>
<evidence type="ECO:0000256" key="2">
    <source>
        <dbReference type="ARBA" id="ARBA00022448"/>
    </source>
</evidence>
<dbReference type="Proteomes" id="UP000240653">
    <property type="component" value="Unassembled WGS sequence"/>
</dbReference>
<evidence type="ECO:0000256" key="4">
    <source>
        <dbReference type="ARBA" id="ARBA00022741"/>
    </source>
</evidence>
<evidence type="ECO:0000256" key="5">
    <source>
        <dbReference type="ARBA" id="ARBA00022840"/>
    </source>
</evidence>
<dbReference type="OrthoDB" id="9802264at2"/>
<keyword evidence="4 8" id="KW-0547">Nucleotide-binding</keyword>
<dbReference type="Gene3D" id="3.40.50.300">
    <property type="entry name" value="P-loop containing nucleotide triphosphate hydrolases"/>
    <property type="match status" value="1"/>
</dbReference>
<evidence type="ECO:0000256" key="8">
    <source>
        <dbReference type="RuleBase" id="RU364083"/>
    </source>
</evidence>
<feature type="domain" description="ABC transporter" evidence="9">
    <location>
        <begin position="4"/>
        <end position="234"/>
    </location>
</feature>
<organism evidence="10 11">
    <name type="scientific">Pseudaminobacter soli</name>
    <name type="common">ex Li et al. 2025</name>
    <dbReference type="NCBI Taxonomy" id="1295366"/>
    <lineage>
        <taxon>Bacteria</taxon>
        <taxon>Pseudomonadati</taxon>
        <taxon>Pseudomonadota</taxon>
        <taxon>Alphaproteobacteria</taxon>
        <taxon>Hyphomicrobiales</taxon>
        <taxon>Phyllobacteriaceae</taxon>
        <taxon>Pseudaminobacter</taxon>
    </lineage>
</organism>
<dbReference type="EMBL" id="PXYL01000002">
    <property type="protein sequence ID" value="PSJ62930.1"/>
    <property type="molecule type" value="Genomic_DNA"/>
</dbReference>
<name>A0A2P7SKA7_9HYPH</name>
<evidence type="ECO:0000256" key="1">
    <source>
        <dbReference type="ARBA" id="ARBA00004417"/>
    </source>
</evidence>
<keyword evidence="7 8" id="KW-0472">Membrane</keyword>
<sequence length="363" mass="38917">MSSLKLDHLSKHYGEAVIVRDLSLEIANGEFVSLLGPSGCGKTTVLRMVAGLIAPTGGKITIGEREITVLPPNKRRIGLVFQSYALFPHLTVFENVAFGLRRQGVKGSELEKRVKDALALVRLDAFGDRYPRQMSGGQQQRVAMARAIAPRPDVLLFDEPLSNLDAKLRDEMQIELKRLQRELGITTLFVTHDQAEALSLSDRVCVMAHGNIEQFAAPEDIYHRPATAFVASFIGKPNRLAGKVASRNGAGGTVEIGGGVTLNADRLDVATGGEVELFLRQEAIELRTTPTEGPVNSIPGTVQLRSFSGAHVQYVVRIGANTEIVVEAPSSGAASNLEKDASVYLAVAPANVFALAAAEGARS</sequence>
<dbReference type="SUPFAM" id="SSF50331">
    <property type="entry name" value="MOP-like"/>
    <property type="match status" value="1"/>
</dbReference>
<comment type="function">
    <text evidence="8">Part of the ABC transporter complex PotABCD involved in spermidine/putrescine import. Responsible for energy coupling to the transport system.</text>
</comment>
<dbReference type="GO" id="GO:0016887">
    <property type="term" value="F:ATP hydrolysis activity"/>
    <property type="evidence" value="ECO:0007669"/>
    <property type="project" value="InterPro"/>
</dbReference>
<evidence type="ECO:0000256" key="6">
    <source>
        <dbReference type="ARBA" id="ARBA00022967"/>
    </source>
</evidence>
<dbReference type="GO" id="GO:0005524">
    <property type="term" value="F:ATP binding"/>
    <property type="evidence" value="ECO:0007669"/>
    <property type="project" value="UniProtKB-KW"/>
</dbReference>
<comment type="similarity">
    <text evidence="8">Belongs to the ABC transporter superfamily. Spermidine/putrescine importer (TC 3.A.1.11.1) family.</text>
</comment>
<dbReference type="InterPro" id="IPR003439">
    <property type="entry name" value="ABC_transporter-like_ATP-bd"/>
</dbReference>
<gene>
    <name evidence="8" type="primary">potA</name>
    <name evidence="10" type="ORF">C7I85_05015</name>
</gene>
<dbReference type="PROSITE" id="PS50893">
    <property type="entry name" value="ABC_TRANSPORTER_2"/>
    <property type="match status" value="1"/>
</dbReference>
<keyword evidence="11" id="KW-1185">Reference proteome</keyword>